<evidence type="ECO:0000313" key="11">
    <source>
        <dbReference type="EMBL" id="KAF7683891.1"/>
    </source>
</evidence>
<dbReference type="SMART" id="SM00028">
    <property type="entry name" value="TPR"/>
    <property type="match status" value="4"/>
</dbReference>
<comment type="subcellular location">
    <subcellularLocation>
        <location evidence="1">Mitochondrion outer membrane</location>
        <topology evidence="1">Single-pass membrane protein</topology>
    </subcellularLocation>
</comment>
<evidence type="ECO:0000256" key="7">
    <source>
        <dbReference type="ARBA" id="ARBA00023128"/>
    </source>
</evidence>
<keyword evidence="7" id="KW-0496">Mitochondrion</keyword>
<dbReference type="EMBL" id="SBIQ01000043">
    <property type="protein sequence ID" value="KAF7683891.1"/>
    <property type="molecule type" value="Genomic_DNA"/>
</dbReference>
<comment type="caution">
    <text evidence="11">The sequence shown here is derived from an EMBL/GenBank/DDBJ whole genome shotgun (WGS) entry which is preliminary data.</text>
</comment>
<evidence type="ECO:0000313" key="12">
    <source>
        <dbReference type="Proteomes" id="UP001516464"/>
    </source>
</evidence>
<comment type="similarity">
    <text evidence="9">Belongs to the Tom70 family.</text>
</comment>
<evidence type="ECO:0000256" key="10">
    <source>
        <dbReference type="SAM" id="Phobius"/>
    </source>
</evidence>
<dbReference type="SUPFAM" id="SSF48452">
    <property type="entry name" value="TPR-like"/>
    <property type="match status" value="2"/>
</dbReference>
<evidence type="ECO:0000256" key="5">
    <source>
        <dbReference type="ARBA" id="ARBA00022803"/>
    </source>
</evidence>
<keyword evidence="12" id="KW-1185">Reference proteome</keyword>
<keyword evidence="3" id="KW-0677">Repeat</keyword>
<dbReference type="InterPro" id="IPR011990">
    <property type="entry name" value="TPR-like_helical_dom_sf"/>
</dbReference>
<evidence type="ECO:0000256" key="6">
    <source>
        <dbReference type="ARBA" id="ARBA00022989"/>
    </source>
</evidence>
<dbReference type="Pfam" id="PF13181">
    <property type="entry name" value="TPR_8"/>
    <property type="match status" value="1"/>
</dbReference>
<keyword evidence="5" id="KW-0802">TPR repeat</keyword>
<keyword evidence="8 10" id="KW-0472">Membrane</keyword>
<protein>
    <submittedName>
        <fullName evidence="11">Protein unc-45 like protein A</fullName>
    </submittedName>
</protein>
<evidence type="ECO:0000256" key="3">
    <source>
        <dbReference type="ARBA" id="ARBA00022737"/>
    </source>
</evidence>
<evidence type="ECO:0000256" key="8">
    <source>
        <dbReference type="ARBA" id="ARBA00023136"/>
    </source>
</evidence>
<dbReference type="Gene3D" id="1.25.40.10">
    <property type="entry name" value="Tetratricopeptide repeat domain"/>
    <property type="match status" value="2"/>
</dbReference>
<dbReference type="PANTHER" id="PTHR46208:SF1">
    <property type="entry name" value="MITOCHONDRIAL IMPORT RECEPTOR SUBUNIT TOM70"/>
    <property type="match status" value="1"/>
</dbReference>
<evidence type="ECO:0000256" key="1">
    <source>
        <dbReference type="ARBA" id="ARBA00004572"/>
    </source>
</evidence>
<gene>
    <name evidence="11" type="primary">UNC45A</name>
    <name evidence="11" type="ORF">TCON_0916</name>
</gene>
<dbReference type="Proteomes" id="UP001516464">
    <property type="component" value="Unassembled WGS sequence"/>
</dbReference>
<evidence type="ECO:0000256" key="2">
    <source>
        <dbReference type="ARBA" id="ARBA00022692"/>
    </source>
</evidence>
<reference evidence="11 12" key="1">
    <citation type="submission" date="2019-01" db="EMBL/GenBank/DDBJ databases">
        <title>Genomes sequencing and comparative genomics of infectious freshwater microsporidia, Cucumispora dikerogammari and Thelohania contejeani.</title>
        <authorList>
            <person name="Cormier A."/>
            <person name="Giraud I."/>
            <person name="Wattier R."/>
            <person name="Teixeira M."/>
            <person name="Grandjean F."/>
            <person name="Rigaud T."/>
            <person name="Cordaux R."/>
        </authorList>
    </citation>
    <scope>NUCLEOTIDE SEQUENCE [LARGE SCALE GENOMIC DNA]</scope>
    <source>
        <strain evidence="11">T1</strain>
        <tissue evidence="11">Spores</tissue>
    </source>
</reference>
<accession>A0ABQ7I097</accession>
<keyword evidence="6 10" id="KW-1133">Transmembrane helix</keyword>
<organism evidence="11 12">
    <name type="scientific">Astathelohania contejeani</name>
    <dbReference type="NCBI Taxonomy" id="164912"/>
    <lineage>
        <taxon>Eukaryota</taxon>
        <taxon>Fungi</taxon>
        <taxon>Fungi incertae sedis</taxon>
        <taxon>Microsporidia</taxon>
        <taxon>Astathelohaniidae</taxon>
        <taxon>Astathelohania</taxon>
    </lineage>
</organism>
<name>A0ABQ7I097_9MICR</name>
<dbReference type="InterPro" id="IPR019734">
    <property type="entry name" value="TPR_rpt"/>
</dbReference>
<keyword evidence="4" id="KW-1000">Mitochondrion outer membrane</keyword>
<evidence type="ECO:0000256" key="4">
    <source>
        <dbReference type="ARBA" id="ARBA00022787"/>
    </source>
</evidence>
<evidence type="ECO:0000256" key="9">
    <source>
        <dbReference type="ARBA" id="ARBA00038030"/>
    </source>
</evidence>
<sequence>MKNRNFNIALTTLALGIGTLVFFYRKYKNSKKEPAKANELREEGNKLFKMKKYHDAIKIYQETLGHLESNNPERVSVLNNLALTSFILRNDEDSIKYSTAAFEIDQFNVKAIKRRFESYKRLKQRDEALEDIFLCGLLSKNKKEDAEKYKNVANEYLNEVVDEKIRKEWDPKKVFPSSVLFDEFFDTFPALFDQLREKYSEYDFTELEELMKNKRYEKIFQLDISVYNKFIIAGIFYIRKMNDKSINLLEKDDFIYSVLLKEYIKSFDKDYIIPPEFVELVKNYKNDVSVQYYAALIYSNIKDENNYKACIDIALNKPNNSFVYAHKLCAELKEPVSEDYIDLVTNTIKKYNDKMDILGISAELYIHLNQLDTALSIIELIKRYYPNDPRTLLFQSLGCEIKKDKKEAIKYLERAIEIDPKYFKPYLYIGNYLMMNNDSRCKEYYEKGFRYASNYEEAYSVMQPMVLMDVQSRILSKYPKLMSD</sequence>
<dbReference type="PANTHER" id="PTHR46208">
    <property type="entry name" value="MITOCHONDRIAL IMPORT RECEPTOR SUBUNIT TOM70"/>
    <property type="match status" value="1"/>
</dbReference>
<keyword evidence="2 10" id="KW-0812">Transmembrane</keyword>
<feature type="transmembrane region" description="Helical" evidence="10">
    <location>
        <begin position="6"/>
        <end position="24"/>
    </location>
</feature>
<proteinExistence type="inferred from homology"/>